<organism evidence="3">
    <name type="scientific">Paraconexibacter sp. AEG42_29</name>
    <dbReference type="NCBI Taxonomy" id="2997339"/>
    <lineage>
        <taxon>Bacteria</taxon>
        <taxon>Bacillati</taxon>
        <taxon>Actinomycetota</taxon>
        <taxon>Thermoleophilia</taxon>
        <taxon>Solirubrobacterales</taxon>
        <taxon>Paraconexibacteraceae</taxon>
        <taxon>Paraconexibacter</taxon>
    </lineage>
</organism>
<sequence>MLGGLTLTSVLALVVIVALGDAMHQALLIPPLAASVGLIASVPDQPLAQPRNVIGGHLVSCIVGSVVALVLGHGILVAAIAGGLAVGATLAFRVAHSPAAATAVIVAATPVPFWHFSALLTLATVVLVLLGVADARLRGRTYPVYWW</sequence>
<feature type="transmembrane region" description="Helical" evidence="1">
    <location>
        <begin position="54"/>
        <end position="78"/>
    </location>
</feature>
<keyword evidence="1" id="KW-1133">Transmembrane helix</keyword>
<dbReference type="InterPro" id="IPR058581">
    <property type="entry name" value="TM_HPP"/>
</dbReference>
<evidence type="ECO:0000259" key="2">
    <source>
        <dbReference type="Pfam" id="PF04982"/>
    </source>
</evidence>
<protein>
    <recommendedName>
        <fullName evidence="2">HPP transmembrane region domain-containing protein</fullName>
    </recommendedName>
</protein>
<evidence type="ECO:0000256" key="1">
    <source>
        <dbReference type="SAM" id="Phobius"/>
    </source>
</evidence>
<keyword evidence="1" id="KW-0472">Membrane</keyword>
<dbReference type="KEGG" id="parq:DSM112329_03307"/>
<name>A0AAU7AXS3_9ACTN</name>
<keyword evidence="1" id="KW-0812">Transmembrane</keyword>
<reference evidence="3" key="1">
    <citation type="submission" date="2022-12" db="EMBL/GenBank/DDBJ databases">
        <title>Paraconexibacter alkalitolerans sp. nov. and Baekduia alba sp. nov., isolated from soil and emended description of the genera Paraconexibacter (Chun et al., 2020) and Baekduia (An et al., 2020).</title>
        <authorList>
            <person name="Vieira S."/>
            <person name="Huber K.J."/>
            <person name="Geppert A."/>
            <person name="Wolf J."/>
            <person name="Neumann-Schaal M."/>
            <person name="Muesken M."/>
            <person name="Overmann J."/>
        </authorList>
    </citation>
    <scope>NUCLEOTIDE SEQUENCE</scope>
    <source>
        <strain evidence="3">AEG42_29</strain>
    </source>
</reference>
<dbReference type="PANTHER" id="PTHR33741:SF5">
    <property type="entry name" value="TRANSMEMBRANE PROTEIN DDB_G0269096-RELATED"/>
    <property type="match status" value="1"/>
</dbReference>
<dbReference type="AlphaFoldDB" id="A0AAU7AXS3"/>
<gene>
    <name evidence="3" type="ORF">DSM112329_03307</name>
</gene>
<dbReference type="Pfam" id="PF04982">
    <property type="entry name" value="TM_HPP"/>
    <property type="match status" value="1"/>
</dbReference>
<dbReference type="InterPro" id="IPR007065">
    <property type="entry name" value="HPP"/>
</dbReference>
<proteinExistence type="predicted"/>
<dbReference type="EMBL" id="CP114014">
    <property type="protein sequence ID" value="XAY06436.1"/>
    <property type="molecule type" value="Genomic_DNA"/>
</dbReference>
<dbReference type="PANTHER" id="PTHR33741">
    <property type="entry name" value="TRANSMEMBRANE PROTEIN DDB_G0269096-RELATED"/>
    <property type="match status" value="1"/>
</dbReference>
<feature type="transmembrane region" description="Helical" evidence="1">
    <location>
        <begin position="114"/>
        <end position="133"/>
    </location>
</feature>
<evidence type="ECO:0000313" key="3">
    <source>
        <dbReference type="EMBL" id="XAY06436.1"/>
    </source>
</evidence>
<accession>A0AAU7AXS3</accession>
<feature type="domain" description="HPP transmembrane region" evidence="2">
    <location>
        <begin position="7"/>
        <end position="143"/>
    </location>
</feature>